<evidence type="ECO:0000313" key="2">
    <source>
        <dbReference type="EMBL" id="MDI9860368.1"/>
    </source>
</evidence>
<proteinExistence type="predicted"/>
<gene>
    <name evidence="2" type="ORF">QM524_14240</name>
</gene>
<evidence type="ECO:0008006" key="4">
    <source>
        <dbReference type="Google" id="ProtNLM"/>
    </source>
</evidence>
<dbReference type="Proteomes" id="UP001236507">
    <property type="component" value="Unassembled WGS sequence"/>
</dbReference>
<organism evidence="2 3">
    <name type="scientific">Flectobacillus roseus</name>
    <dbReference type="NCBI Taxonomy" id="502259"/>
    <lineage>
        <taxon>Bacteria</taxon>
        <taxon>Pseudomonadati</taxon>
        <taxon>Bacteroidota</taxon>
        <taxon>Cytophagia</taxon>
        <taxon>Cytophagales</taxon>
        <taxon>Flectobacillaceae</taxon>
        <taxon>Flectobacillus</taxon>
    </lineage>
</organism>
<comment type="caution">
    <text evidence="2">The sequence shown here is derived from an EMBL/GenBank/DDBJ whole genome shotgun (WGS) entry which is preliminary data.</text>
</comment>
<feature type="chain" id="PRO_5045489831" description="Lipoprotein" evidence="1">
    <location>
        <begin position="23"/>
        <end position="168"/>
    </location>
</feature>
<sequence>MKNLLIASILLSVFGCASSSSSVVDSEVLKNQTIDLTKNNLSEYIVFGNVGLGWGCRTYGLYLYAGDQLFVDTTSAYCKNAENYRFKGYKLGVTEKAKAEQIVQKIKNHLSTIKDDGQAIQTIGCPGCADGGMLYVQVKTSQSLKAWRLDDMIDTHQKLIVEVATIKR</sequence>
<evidence type="ECO:0000313" key="3">
    <source>
        <dbReference type="Proteomes" id="UP001236507"/>
    </source>
</evidence>
<reference evidence="2 3" key="1">
    <citation type="submission" date="2023-05" db="EMBL/GenBank/DDBJ databases">
        <title>Novel species of genus Flectobacillus isolated from stream in China.</title>
        <authorList>
            <person name="Lu H."/>
        </authorList>
    </citation>
    <scope>NUCLEOTIDE SEQUENCE [LARGE SCALE GENOMIC DNA]</scope>
    <source>
        <strain evidence="2 3">KCTC 42575</strain>
    </source>
</reference>
<keyword evidence="3" id="KW-1185">Reference proteome</keyword>
<dbReference type="EMBL" id="JASHIF010000011">
    <property type="protein sequence ID" value="MDI9860368.1"/>
    <property type="molecule type" value="Genomic_DNA"/>
</dbReference>
<protein>
    <recommendedName>
        <fullName evidence="4">Lipoprotein</fullName>
    </recommendedName>
</protein>
<dbReference type="RefSeq" id="WP_283345096.1">
    <property type="nucleotide sequence ID" value="NZ_JASHIF010000011.1"/>
</dbReference>
<keyword evidence="1" id="KW-0732">Signal</keyword>
<evidence type="ECO:0000256" key="1">
    <source>
        <dbReference type="SAM" id="SignalP"/>
    </source>
</evidence>
<name>A0ABT6YB74_9BACT</name>
<feature type="signal peptide" evidence="1">
    <location>
        <begin position="1"/>
        <end position="22"/>
    </location>
</feature>
<dbReference type="PROSITE" id="PS51257">
    <property type="entry name" value="PROKAR_LIPOPROTEIN"/>
    <property type="match status" value="1"/>
</dbReference>
<accession>A0ABT6YB74</accession>